<gene>
    <name evidence="1" type="ORF">OSB04_002543</name>
</gene>
<evidence type="ECO:0000313" key="1">
    <source>
        <dbReference type="EMBL" id="KAJ9566577.1"/>
    </source>
</evidence>
<protein>
    <submittedName>
        <fullName evidence="1">Uncharacterized protein</fullName>
    </submittedName>
</protein>
<evidence type="ECO:0000313" key="2">
    <source>
        <dbReference type="Proteomes" id="UP001172457"/>
    </source>
</evidence>
<reference evidence="1" key="1">
    <citation type="submission" date="2023-03" db="EMBL/GenBank/DDBJ databases">
        <title>Chromosome-scale reference genome and RAD-based genetic map of yellow starthistle (Centaurea solstitialis) reveal putative structural variation and QTLs associated with invader traits.</title>
        <authorList>
            <person name="Reatini B."/>
            <person name="Cang F.A."/>
            <person name="Jiang Q."/>
            <person name="Mckibben M.T.W."/>
            <person name="Barker M.S."/>
            <person name="Rieseberg L.H."/>
            <person name="Dlugosch K.M."/>
        </authorList>
    </citation>
    <scope>NUCLEOTIDE SEQUENCE</scope>
    <source>
        <strain evidence="1">CAN-66</strain>
        <tissue evidence="1">Leaf</tissue>
    </source>
</reference>
<dbReference type="AlphaFoldDB" id="A0AA38UAU4"/>
<comment type="caution">
    <text evidence="1">The sequence shown here is derived from an EMBL/GenBank/DDBJ whole genome shotgun (WGS) entry which is preliminary data.</text>
</comment>
<sequence length="120" mass="13444">MKLRIKKETSGDANRAVPHILEALCQNLNVNYFGCGVPIKTSGDVVENLINTRHCQSLYGHGDSPPGHLWSSGELVDPQQSEALCSDTYRTYQSTGLDANVTTWKHDESRIKKHCLTFLW</sequence>
<accession>A0AA38UAU4</accession>
<name>A0AA38UAU4_9ASTR</name>
<proteinExistence type="predicted"/>
<dbReference type="Proteomes" id="UP001172457">
    <property type="component" value="Chromosome 1"/>
</dbReference>
<organism evidence="1 2">
    <name type="scientific">Centaurea solstitialis</name>
    <name type="common">yellow star-thistle</name>
    <dbReference type="NCBI Taxonomy" id="347529"/>
    <lineage>
        <taxon>Eukaryota</taxon>
        <taxon>Viridiplantae</taxon>
        <taxon>Streptophyta</taxon>
        <taxon>Embryophyta</taxon>
        <taxon>Tracheophyta</taxon>
        <taxon>Spermatophyta</taxon>
        <taxon>Magnoliopsida</taxon>
        <taxon>eudicotyledons</taxon>
        <taxon>Gunneridae</taxon>
        <taxon>Pentapetalae</taxon>
        <taxon>asterids</taxon>
        <taxon>campanulids</taxon>
        <taxon>Asterales</taxon>
        <taxon>Asteraceae</taxon>
        <taxon>Carduoideae</taxon>
        <taxon>Cardueae</taxon>
        <taxon>Centaureinae</taxon>
        <taxon>Centaurea</taxon>
    </lineage>
</organism>
<keyword evidence="2" id="KW-1185">Reference proteome</keyword>
<dbReference type="EMBL" id="JARYMX010000001">
    <property type="protein sequence ID" value="KAJ9566577.1"/>
    <property type="molecule type" value="Genomic_DNA"/>
</dbReference>